<evidence type="ECO:0000313" key="1">
    <source>
        <dbReference type="EMBL" id="MBC5772112.1"/>
    </source>
</evidence>
<name>A0A923MNJ7_9FIRM</name>
<dbReference type="EMBL" id="JACOQI010000032">
    <property type="protein sequence ID" value="MBC5772112.1"/>
    <property type="molecule type" value="Genomic_DNA"/>
</dbReference>
<keyword evidence="2" id="KW-1185">Reference proteome</keyword>
<accession>A0A923MNJ7</accession>
<proteinExistence type="predicted"/>
<gene>
    <name evidence="1" type="ORF">H8Z83_17645</name>
</gene>
<sequence length="140" mass="15950">MNTEAAMELQMRLAKEALAMLVIHPTFDVQLYRESIMEIGEAWELPADATLEALALIEHERLAIQKAGEGGVVQHILPEEELPMHATGTETLDNVWDLFETSLRTESTKGRTVLYNMARTLEETQNLLDWIEKTEEEKQV</sequence>
<dbReference type="AlphaFoldDB" id="A0A923MNJ7"/>
<protein>
    <submittedName>
        <fullName evidence="1">Uncharacterized protein</fullName>
    </submittedName>
</protein>
<dbReference type="Proteomes" id="UP000620327">
    <property type="component" value="Unassembled WGS sequence"/>
</dbReference>
<evidence type="ECO:0000313" key="2">
    <source>
        <dbReference type="Proteomes" id="UP000620327"/>
    </source>
</evidence>
<dbReference type="RefSeq" id="WP_119310998.1">
    <property type="nucleotide sequence ID" value="NZ_JACOQI010000032.1"/>
</dbReference>
<comment type="caution">
    <text evidence="1">The sequence shown here is derived from an EMBL/GenBank/DDBJ whole genome shotgun (WGS) entry which is preliminary data.</text>
</comment>
<organism evidence="1 2">
    <name type="scientific">Dysosmobacter segnis</name>
    <dbReference type="NCBI Taxonomy" id="2763042"/>
    <lineage>
        <taxon>Bacteria</taxon>
        <taxon>Bacillati</taxon>
        <taxon>Bacillota</taxon>
        <taxon>Clostridia</taxon>
        <taxon>Eubacteriales</taxon>
        <taxon>Oscillospiraceae</taxon>
        <taxon>Dysosmobacter</taxon>
    </lineage>
</organism>
<reference evidence="1" key="1">
    <citation type="submission" date="2020-08" db="EMBL/GenBank/DDBJ databases">
        <title>Genome public.</title>
        <authorList>
            <person name="Liu C."/>
            <person name="Sun Q."/>
        </authorList>
    </citation>
    <scope>NUCLEOTIDE SEQUENCE</scope>
    <source>
        <strain evidence="1">BX15</strain>
    </source>
</reference>